<evidence type="ECO:0000313" key="5">
    <source>
        <dbReference type="EMBL" id="MBJ6362966.1"/>
    </source>
</evidence>
<protein>
    <submittedName>
        <fullName evidence="5">Type III PLP-dependent enzyme</fullName>
    </submittedName>
</protein>
<feature type="domain" description="Orn/DAP/Arg decarboxylase 2 N-terminal" evidence="4">
    <location>
        <begin position="46"/>
        <end position="285"/>
    </location>
</feature>
<sequence>MALETAANRKETEQIISFIHEQKNKKTAPFCAYLHHMPGLRASTQQRVQSLPDFARLFYAVKANSESAILQALAPIVHGFEAASLGEIEKIRQAAPNSKILFGGPGKTEEELEGALRHHVHLIHVESVHELNKLHDIAKRHGQLASVLLRINLRGPLPAATLAMGGRPTQFGIDETQIDQVMQHVKELSFLRVEGFHFHSLSNNLDAREHIKLVQYYIRLAGEWADKYDVKLNYLNAGGGLGVNYADLDKQFNWDEFINGLEHEVRSGIRPGTTLLFECGRYITAAAGYYATEVMDIKQNHGKHYVIVRGGTHQFRLPSSWQHSHPFEVIAVEEWDYPYARPVIEAGNVTVVGQLCTPKDVLAQDVAIKQVRAGDILLFRYAGAYGWAISHHDFLSHPHPAHYYLEPATVSVP</sequence>
<dbReference type="Proteomes" id="UP000640274">
    <property type="component" value="Unassembled WGS sequence"/>
</dbReference>
<keyword evidence="2 3" id="KW-0663">Pyridoxal phosphate</keyword>
<evidence type="ECO:0000259" key="4">
    <source>
        <dbReference type="Pfam" id="PF02784"/>
    </source>
</evidence>
<dbReference type="GO" id="GO:0008836">
    <property type="term" value="F:diaminopimelate decarboxylase activity"/>
    <property type="evidence" value="ECO:0007669"/>
    <property type="project" value="TreeGrafter"/>
</dbReference>
<dbReference type="SUPFAM" id="SSF51419">
    <property type="entry name" value="PLP-binding barrel"/>
    <property type="match status" value="1"/>
</dbReference>
<gene>
    <name evidence="5" type="ORF">JFN88_17330</name>
</gene>
<dbReference type="InterPro" id="IPR022644">
    <property type="entry name" value="De-COase2_N"/>
</dbReference>
<dbReference type="CDD" id="cd06843">
    <property type="entry name" value="PLPDE_III_PvsE_like"/>
    <property type="match status" value="1"/>
</dbReference>
<evidence type="ECO:0000256" key="2">
    <source>
        <dbReference type="ARBA" id="ARBA00022898"/>
    </source>
</evidence>
<dbReference type="SUPFAM" id="SSF50621">
    <property type="entry name" value="Alanine racemase C-terminal domain-like"/>
    <property type="match status" value="1"/>
</dbReference>
<dbReference type="Gene3D" id="2.40.37.10">
    <property type="entry name" value="Lyase, Ornithine Decarboxylase, Chain A, domain 1"/>
    <property type="match status" value="1"/>
</dbReference>
<dbReference type="RefSeq" id="WP_199020561.1">
    <property type="nucleotide sequence ID" value="NZ_JAELUP010000103.1"/>
</dbReference>
<dbReference type="InterPro" id="IPR002433">
    <property type="entry name" value="Orn_de-COase"/>
</dbReference>
<dbReference type="PRINTS" id="PR01182">
    <property type="entry name" value="ORNDCRBXLASE"/>
</dbReference>
<name>A0A934MQA8_9BACL</name>
<dbReference type="PANTHER" id="PTHR43727:SF2">
    <property type="entry name" value="GROUP IV DECARBOXYLASE"/>
    <property type="match status" value="1"/>
</dbReference>
<feature type="active site" description="Proton donor" evidence="3">
    <location>
        <position position="356"/>
    </location>
</feature>
<feature type="modified residue" description="N6-(pyridoxal phosphate)lysine" evidence="3">
    <location>
        <position position="62"/>
    </location>
</feature>
<evidence type="ECO:0000256" key="1">
    <source>
        <dbReference type="ARBA" id="ARBA00001933"/>
    </source>
</evidence>
<evidence type="ECO:0000313" key="6">
    <source>
        <dbReference type="Proteomes" id="UP000640274"/>
    </source>
</evidence>
<dbReference type="InterPro" id="IPR029066">
    <property type="entry name" value="PLP-binding_barrel"/>
</dbReference>
<dbReference type="PROSITE" id="PS00879">
    <property type="entry name" value="ODR_DC_2_2"/>
    <property type="match status" value="1"/>
</dbReference>
<evidence type="ECO:0000256" key="3">
    <source>
        <dbReference type="PIRSR" id="PIRSR600183-50"/>
    </source>
</evidence>
<comment type="caution">
    <text evidence="5">The sequence shown here is derived from an EMBL/GenBank/DDBJ whole genome shotgun (WGS) entry which is preliminary data.</text>
</comment>
<dbReference type="GO" id="GO:0009089">
    <property type="term" value="P:lysine biosynthetic process via diaminopimelate"/>
    <property type="evidence" value="ECO:0007669"/>
    <property type="project" value="TreeGrafter"/>
</dbReference>
<dbReference type="AlphaFoldDB" id="A0A934MQA8"/>
<dbReference type="InterPro" id="IPR009006">
    <property type="entry name" value="Ala_racemase/Decarboxylase_C"/>
</dbReference>
<keyword evidence="6" id="KW-1185">Reference proteome</keyword>
<dbReference type="InterPro" id="IPR000183">
    <property type="entry name" value="Orn/DAP/Arg_de-COase"/>
</dbReference>
<dbReference type="EMBL" id="JAELUP010000103">
    <property type="protein sequence ID" value="MBJ6362966.1"/>
    <property type="molecule type" value="Genomic_DNA"/>
</dbReference>
<organism evidence="5 6">
    <name type="scientific">Paenibacillus roseus</name>
    <dbReference type="NCBI Taxonomy" id="2798579"/>
    <lineage>
        <taxon>Bacteria</taxon>
        <taxon>Bacillati</taxon>
        <taxon>Bacillota</taxon>
        <taxon>Bacilli</taxon>
        <taxon>Bacillales</taxon>
        <taxon>Paenibacillaceae</taxon>
        <taxon>Paenibacillus</taxon>
    </lineage>
</organism>
<dbReference type="Gene3D" id="3.20.20.10">
    <property type="entry name" value="Alanine racemase"/>
    <property type="match status" value="1"/>
</dbReference>
<dbReference type="Pfam" id="PF02784">
    <property type="entry name" value="Orn_Arg_deC_N"/>
    <property type="match status" value="1"/>
</dbReference>
<reference evidence="5" key="1">
    <citation type="submission" date="2020-12" db="EMBL/GenBank/DDBJ databases">
        <authorList>
            <person name="Huq M.A."/>
        </authorList>
    </citation>
    <scope>NUCLEOTIDE SEQUENCE</scope>
    <source>
        <strain evidence="5">MAHUQ-46</strain>
    </source>
</reference>
<dbReference type="GO" id="GO:0006596">
    <property type="term" value="P:polyamine biosynthetic process"/>
    <property type="evidence" value="ECO:0007669"/>
    <property type="project" value="InterPro"/>
</dbReference>
<dbReference type="PANTHER" id="PTHR43727">
    <property type="entry name" value="DIAMINOPIMELATE DECARBOXYLASE"/>
    <property type="match status" value="1"/>
</dbReference>
<dbReference type="PRINTS" id="PR01179">
    <property type="entry name" value="ODADCRBXLASE"/>
</dbReference>
<proteinExistence type="predicted"/>
<dbReference type="InterPro" id="IPR022657">
    <property type="entry name" value="De-COase2_CS"/>
</dbReference>
<accession>A0A934MQA8</accession>
<comment type="cofactor">
    <cofactor evidence="1 3">
        <name>pyridoxal 5'-phosphate</name>
        <dbReference type="ChEBI" id="CHEBI:597326"/>
    </cofactor>
</comment>